<organism evidence="1 2">
    <name type="scientific">Iocasia fonsfrigidae</name>
    <dbReference type="NCBI Taxonomy" id="2682810"/>
    <lineage>
        <taxon>Bacteria</taxon>
        <taxon>Bacillati</taxon>
        <taxon>Bacillota</taxon>
        <taxon>Clostridia</taxon>
        <taxon>Halanaerobiales</taxon>
        <taxon>Halanaerobiaceae</taxon>
        <taxon>Iocasia</taxon>
    </lineage>
</organism>
<reference evidence="1" key="1">
    <citation type="submission" date="2019-12" db="EMBL/GenBank/DDBJ databases">
        <authorList>
            <person name="zhang j."/>
            <person name="sun C.M."/>
        </authorList>
    </citation>
    <scope>NUCLEOTIDE SEQUENCE</scope>
    <source>
        <strain evidence="1">NS-1</strain>
    </source>
</reference>
<sequence length="104" mass="11631">MKHTPGPWIPGAASEKADIIIVAPNCTNLEDRYHPIAKVHRNHSDKHANAQLISAAPELLEALEELEKVCIYWLPDAVLSKEENLFLKIDDIINKAEGKGINER</sequence>
<dbReference type="AlphaFoldDB" id="A0A8A7KCC3"/>
<gene>
    <name evidence="1" type="ORF">GM661_00420</name>
</gene>
<dbReference type="RefSeq" id="WP_230868255.1">
    <property type="nucleotide sequence ID" value="NZ_CP046640.1"/>
</dbReference>
<proteinExistence type="predicted"/>
<keyword evidence="2" id="KW-1185">Reference proteome</keyword>
<dbReference type="KEGG" id="ifn:GM661_00420"/>
<protein>
    <submittedName>
        <fullName evidence="1">Uncharacterized protein</fullName>
    </submittedName>
</protein>
<dbReference type="Proteomes" id="UP000665020">
    <property type="component" value="Chromosome"/>
</dbReference>
<evidence type="ECO:0000313" key="2">
    <source>
        <dbReference type="Proteomes" id="UP000665020"/>
    </source>
</evidence>
<name>A0A8A7KCC3_9FIRM</name>
<accession>A0A8A7KCC3</accession>
<evidence type="ECO:0000313" key="1">
    <source>
        <dbReference type="EMBL" id="QTL96537.1"/>
    </source>
</evidence>
<dbReference type="EMBL" id="CP046640">
    <property type="protein sequence ID" value="QTL96537.1"/>
    <property type="molecule type" value="Genomic_DNA"/>
</dbReference>